<proteinExistence type="predicted"/>
<accession>A0A0L6UYR9</accession>
<evidence type="ECO:0000313" key="2">
    <source>
        <dbReference type="EMBL" id="KNZ53020.1"/>
    </source>
</evidence>
<reference evidence="2 3" key="1">
    <citation type="submission" date="2015-08" db="EMBL/GenBank/DDBJ databases">
        <title>Next Generation Sequencing and Analysis of the Genome of Puccinia sorghi L Schw, the Causal Agent of Maize Common Rust.</title>
        <authorList>
            <person name="Rochi L."/>
            <person name="Burguener G."/>
            <person name="Darino M."/>
            <person name="Turjanski A."/>
            <person name="Kreff E."/>
            <person name="Dieguez M.J."/>
            <person name="Sacco F."/>
        </authorList>
    </citation>
    <scope>NUCLEOTIDE SEQUENCE [LARGE SCALE GENOMIC DNA]</scope>
    <source>
        <strain evidence="2 3">RO10H11247</strain>
    </source>
</reference>
<gene>
    <name evidence="2" type="ORF">VP01_336g5</name>
</gene>
<feature type="compositionally biased region" description="Polar residues" evidence="1">
    <location>
        <begin position="1"/>
        <end position="13"/>
    </location>
</feature>
<dbReference type="VEuPathDB" id="FungiDB:VP01_336g5"/>
<evidence type="ECO:0000256" key="1">
    <source>
        <dbReference type="SAM" id="MobiDB-lite"/>
    </source>
</evidence>
<comment type="caution">
    <text evidence="2">The sequence shown here is derived from an EMBL/GenBank/DDBJ whole genome shotgun (WGS) entry which is preliminary data.</text>
</comment>
<dbReference type="OrthoDB" id="2511267at2759"/>
<organism evidence="2 3">
    <name type="scientific">Puccinia sorghi</name>
    <dbReference type="NCBI Taxonomy" id="27349"/>
    <lineage>
        <taxon>Eukaryota</taxon>
        <taxon>Fungi</taxon>
        <taxon>Dikarya</taxon>
        <taxon>Basidiomycota</taxon>
        <taxon>Pucciniomycotina</taxon>
        <taxon>Pucciniomycetes</taxon>
        <taxon>Pucciniales</taxon>
        <taxon>Pucciniaceae</taxon>
        <taxon>Puccinia</taxon>
    </lineage>
</organism>
<evidence type="ECO:0000313" key="3">
    <source>
        <dbReference type="Proteomes" id="UP000037035"/>
    </source>
</evidence>
<protein>
    <submittedName>
        <fullName evidence="2">Uncharacterized protein</fullName>
    </submittedName>
</protein>
<keyword evidence="3" id="KW-1185">Reference proteome</keyword>
<feature type="region of interest" description="Disordered" evidence="1">
    <location>
        <begin position="1"/>
        <end position="27"/>
    </location>
</feature>
<dbReference type="AlphaFoldDB" id="A0A0L6UYR9"/>
<dbReference type="EMBL" id="LAVV01008357">
    <property type="protein sequence ID" value="KNZ53020.1"/>
    <property type="molecule type" value="Genomic_DNA"/>
</dbReference>
<name>A0A0L6UYR9_9BASI</name>
<sequence length="280" mass="31590">MLMNLQNPRAGSSATATQPPAAPQMAVRGTKDFSPGLKIFLRNNIRLILLREDLECYSRRIAQKVHSAKTPFALVKGLLNAQTGEFRAQYLPPNFDQDPVSSGQLDTLIATLVKAEKTTLANLLRTGLCRADVMEAVPHLGKLVANVYSTMDPKYKNETEIKINQDAAITAGAKVRLAYLRYMFNQHRLRQLQNPEQKPPPVWEMIDADLQVLRRKAPMYQFAFSQLLYEYDHRLWNGLKTIDDEPDNVQSLPSEEEIEARVKLYTTNPSAHEAAKNGTI</sequence>
<dbReference type="Proteomes" id="UP000037035">
    <property type="component" value="Unassembled WGS sequence"/>
</dbReference>